<dbReference type="GO" id="GO:0097367">
    <property type="term" value="F:carbohydrate derivative binding"/>
    <property type="evidence" value="ECO:0007669"/>
    <property type="project" value="InterPro"/>
</dbReference>
<protein>
    <submittedName>
        <fullName evidence="3">SIS domain-containing protein</fullName>
    </submittedName>
</protein>
<evidence type="ECO:0000313" key="4">
    <source>
        <dbReference type="Proteomes" id="UP000222106"/>
    </source>
</evidence>
<dbReference type="SUPFAM" id="SSF53697">
    <property type="entry name" value="SIS domain"/>
    <property type="match status" value="1"/>
</dbReference>
<dbReference type="PROSITE" id="PS51464">
    <property type="entry name" value="SIS"/>
    <property type="match status" value="1"/>
</dbReference>
<dbReference type="OrthoDB" id="367283at2"/>
<comment type="caution">
    <text evidence="3">The sequence shown here is derived from an EMBL/GenBank/DDBJ whole genome shotgun (WGS) entry which is preliminary data.</text>
</comment>
<evidence type="ECO:0000259" key="2">
    <source>
        <dbReference type="PROSITE" id="PS51464"/>
    </source>
</evidence>
<gene>
    <name evidence="3" type="ORF">ATJ97_1985</name>
</gene>
<dbReference type="PANTHER" id="PTHR10937">
    <property type="entry name" value="GLUCOSAMINE--FRUCTOSE-6-PHOSPHATE AMINOTRANSFERASE, ISOMERIZING"/>
    <property type="match status" value="1"/>
</dbReference>
<sequence>MNTPFVSAEIASQPEVWRQAAGLATAESLPRPGQRVAVVGCGTSWFVAEAYAARREELGQGETDAFVASEYPSGRRYDLLIAISRSGTTTEVLDLLRQVRGRQRTLAIIGDADSPGVSAADDVITMPFADERSVVQTRFATAALTLLRAGLGEDIEPLAAAAEEIVNWQVPAEVLGRTQFTFLGRGLGVGLAHEAALKMREASIAWAEAYPAMDYRHGPKAITDDTSAVVFLGDRPEGLVEEVEALGALALAFDEDPQLTVVRCQLLAVANALHKGMNPDTPRNLTRSIILSQG</sequence>
<name>A0A2A9EMP2_9MICO</name>
<dbReference type="Proteomes" id="UP000222106">
    <property type="component" value="Unassembled WGS sequence"/>
</dbReference>
<dbReference type="CDD" id="cd05008">
    <property type="entry name" value="SIS_GlmS_GlmD_1"/>
    <property type="match status" value="1"/>
</dbReference>
<organism evidence="3 4">
    <name type="scientific">Georgenia soli</name>
    <dbReference type="NCBI Taxonomy" id="638953"/>
    <lineage>
        <taxon>Bacteria</taxon>
        <taxon>Bacillati</taxon>
        <taxon>Actinomycetota</taxon>
        <taxon>Actinomycetes</taxon>
        <taxon>Micrococcales</taxon>
        <taxon>Bogoriellaceae</taxon>
        <taxon>Georgenia</taxon>
    </lineage>
</organism>
<proteinExistence type="predicted"/>
<dbReference type="AlphaFoldDB" id="A0A2A9EMP2"/>
<keyword evidence="4" id="KW-1185">Reference proteome</keyword>
<dbReference type="InterPro" id="IPR046348">
    <property type="entry name" value="SIS_dom_sf"/>
</dbReference>
<feature type="domain" description="SIS" evidence="2">
    <location>
        <begin position="25"/>
        <end position="157"/>
    </location>
</feature>
<dbReference type="InterPro" id="IPR001347">
    <property type="entry name" value="SIS_dom"/>
</dbReference>
<dbReference type="InterPro" id="IPR035466">
    <property type="entry name" value="GlmS/AgaS_SIS"/>
</dbReference>
<dbReference type="Pfam" id="PF01380">
    <property type="entry name" value="SIS"/>
    <property type="match status" value="1"/>
</dbReference>
<keyword evidence="1" id="KW-0677">Repeat</keyword>
<reference evidence="3 4" key="1">
    <citation type="submission" date="2017-10" db="EMBL/GenBank/DDBJ databases">
        <title>Sequencing the genomes of 1000 actinobacteria strains.</title>
        <authorList>
            <person name="Klenk H.-P."/>
        </authorList>
    </citation>
    <scope>NUCLEOTIDE SEQUENCE [LARGE SCALE GENOMIC DNA]</scope>
    <source>
        <strain evidence="3 4">DSM 21838</strain>
    </source>
</reference>
<evidence type="ECO:0000256" key="1">
    <source>
        <dbReference type="ARBA" id="ARBA00022737"/>
    </source>
</evidence>
<accession>A0A2A9EMP2</accession>
<dbReference type="InterPro" id="IPR035490">
    <property type="entry name" value="GlmS/FrlB_SIS"/>
</dbReference>
<dbReference type="RefSeq" id="WP_098483583.1">
    <property type="nucleotide sequence ID" value="NZ_PDJI01000004.1"/>
</dbReference>
<dbReference type="GO" id="GO:1901135">
    <property type="term" value="P:carbohydrate derivative metabolic process"/>
    <property type="evidence" value="ECO:0007669"/>
    <property type="project" value="InterPro"/>
</dbReference>
<dbReference type="Gene3D" id="3.40.50.10490">
    <property type="entry name" value="Glucose-6-phosphate isomerase like protein, domain 1"/>
    <property type="match status" value="3"/>
</dbReference>
<dbReference type="CDD" id="cd05009">
    <property type="entry name" value="SIS_GlmS_GlmD_2"/>
    <property type="match status" value="1"/>
</dbReference>
<dbReference type="EMBL" id="PDJI01000004">
    <property type="protein sequence ID" value="PFG39479.1"/>
    <property type="molecule type" value="Genomic_DNA"/>
</dbReference>
<evidence type="ECO:0000313" key="3">
    <source>
        <dbReference type="EMBL" id="PFG39479.1"/>
    </source>
</evidence>